<evidence type="ECO:0000313" key="2">
    <source>
        <dbReference type="Proteomes" id="UP000762676"/>
    </source>
</evidence>
<dbReference type="AlphaFoldDB" id="A0AAV4EZ12"/>
<name>A0AAV4EZ12_9GAST</name>
<gene>
    <name evidence="1" type="ORF">ElyMa_005540100</name>
</gene>
<dbReference type="EMBL" id="BMAT01011058">
    <property type="protein sequence ID" value="GFR65786.1"/>
    <property type="molecule type" value="Genomic_DNA"/>
</dbReference>
<accession>A0AAV4EZ12</accession>
<sequence length="86" mass="9431">MAANSECFFSQTVEFADQAADPLGPRLQFLLQLGVFFFEAGFGFSQFLDFHLIQGNGVDGVLNFAFELAEAFNRHSFISRGGGNCP</sequence>
<protein>
    <submittedName>
        <fullName evidence="1">Uncharacterized protein</fullName>
    </submittedName>
</protein>
<keyword evidence="2" id="KW-1185">Reference proteome</keyword>
<dbReference type="Proteomes" id="UP000762676">
    <property type="component" value="Unassembled WGS sequence"/>
</dbReference>
<organism evidence="1 2">
    <name type="scientific">Elysia marginata</name>
    <dbReference type="NCBI Taxonomy" id="1093978"/>
    <lineage>
        <taxon>Eukaryota</taxon>
        <taxon>Metazoa</taxon>
        <taxon>Spiralia</taxon>
        <taxon>Lophotrochozoa</taxon>
        <taxon>Mollusca</taxon>
        <taxon>Gastropoda</taxon>
        <taxon>Heterobranchia</taxon>
        <taxon>Euthyneura</taxon>
        <taxon>Panpulmonata</taxon>
        <taxon>Sacoglossa</taxon>
        <taxon>Placobranchoidea</taxon>
        <taxon>Plakobranchidae</taxon>
        <taxon>Elysia</taxon>
    </lineage>
</organism>
<comment type="caution">
    <text evidence="1">The sequence shown here is derived from an EMBL/GenBank/DDBJ whole genome shotgun (WGS) entry which is preliminary data.</text>
</comment>
<proteinExistence type="predicted"/>
<evidence type="ECO:0000313" key="1">
    <source>
        <dbReference type="EMBL" id="GFR65786.1"/>
    </source>
</evidence>
<reference evidence="1 2" key="1">
    <citation type="journal article" date="2021" name="Elife">
        <title>Chloroplast acquisition without the gene transfer in kleptoplastic sea slugs, Plakobranchus ocellatus.</title>
        <authorList>
            <person name="Maeda T."/>
            <person name="Takahashi S."/>
            <person name="Yoshida T."/>
            <person name="Shimamura S."/>
            <person name="Takaki Y."/>
            <person name="Nagai Y."/>
            <person name="Toyoda A."/>
            <person name="Suzuki Y."/>
            <person name="Arimoto A."/>
            <person name="Ishii H."/>
            <person name="Satoh N."/>
            <person name="Nishiyama T."/>
            <person name="Hasebe M."/>
            <person name="Maruyama T."/>
            <person name="Minagawa J."/>
            <person name="Obokata J."/>
            <person name="Shigenobu S."/>
        </authorList>
    </citation>
    <scope>NUCLEOTIDE SEQUENCE [LARGE SCALE GENOMIC DNA]</scope>
</reference>